<keyword evidence="10 12" id="KW-0238">DNA-binding</keyword>
<dbReference type="Pfam" id="PF12254">
    <property type="entry name" value="DNA_pol_alpha_N"/>
    <property type="match status" value="1"/>
</dbReference>
<evidence type="ECO:0000259" key="14">
    <source>
        <dbReference type="Pfam" id="PF03104"/>
    </source>
</evidence>
<dbReference type="Gene3D" id="2.40.50.730">
    <property type="match status" value="1"/>
</dbReference>
<feature type="domain" description="DNA polymerase alpha catalytic subunit N-terminal" evidence="15">
    <location>
        <begin position="13"/>
        <end position="75"/>
    </location>
</feature>
<evidence type="ECO:0000256" key="5">
    <source>
        <dbReference type="ARBA" id="ARBA00022705"/>
    </source>
</evidence>
<dbReference type="Gene3D" id="1.10.287.690">
    <property type="entry name" value="Helix hairpin bin"/>
    <property type="match status" value="1"/>
</dbReference>
<comment type="catalytic activity">
    <reaction evidence="12">
        <text>DNA(n) + a 2'-deoxyribonucleoside 5'-triphosphate = DNA(n+1) + diphosphate</text>
        <dbReference type="Rhea" id="RHEA:22508"/>
        <dbReference type="Rhea" id="RHEA-COMP:17339"/>
        <dbReference type="Rhea" id="RHEA-COMP:17340"/>
        <dbReference type="ChEBI" id="CHEBI:33019"/>
        <dbReference type="ChEBI" id="CHEBI:61560"/>
        <dbReference type="ChEBI" id="CHEBI:173112"/>
        <dbReference type="EC" id="2.7.7.7"/>
    </reaction>
</comment>
<evidence type="ECO:0000256" key="11">
    <source>
        <dbReference type="ARBA" id="ARBA00023242"/>
    </source>
</evidence>
<evidence type="ECO:0000256" key="1">
    <source>
        <dbReference type="ARBA" id="ARBA00004123"/>
    </source>
</evidence>
<reference evidence="16 17" key="1">
    <citation type="submission" date="2014-04" db="EMBL/GenBank/DDBJ databases">
        <title>Comparative Genomics of Cryptosporidium Species.</title>
        <authorList>
            <person name="Silva J.C."/>
            <person name="Su Q."/>
            <person name="Chalmers R."/>
            <person name="Chibucos M.C."/>
            <person name="Elwin K."/>
            <person name="Godinez A."/>
            <person name="Guo F."/>
            <person name="Huynh K."/>
            <person name="Orvis J."/>
            <person name="Ott S."/>
            <person name="Sadzewicz L."/>
            <person name="Sengamalay N."/>
            <person name="Shetty A."/>
            <person name="Sun M."/>
            <person name="Tallon L."/>
            <person name="Xiao L."/>
            <person name="Zhang H."/>
            <person name="Fraser C.M."/>
            <person name="Zhu G."/>
            <person name="Kissinger J."/>
            <person name="Widmer G."/>
        </authorList>
    </citation>
    <scope>NUCLEOTIDE SEQUENCE [LARGE SCALE GENOMIC DNA]</scope>
    <source>
        <strain evidence="16 17">UKMEL1</strain>
    </source>
</reference>
<dbReference type="NCBIfam" id="TIGR00592">
    <property type="entry name" value="pol2"/>
    <property type="match status" value="1"/>
</dbReference>
<evidence type="ECO:0000259" key="13">
    <source>
        <dbReference type="Pfam" id="PF00136"/>
    </source>
</evidence>
<keyword evidence="3 12" id="KW-0808">Transferase</keyword>
<dbReference type="GO" id="GO:0003697">
    <property type="term" value="F:single-stranded DNA binding"/>
    <property type="evidence" value="ECO:0007669"/>
    <property type="project" value="TreeGrafter"/>
</dbReference>
<dbReference type="VEuPathDB" id="CryptoDB:CmeUKMEL1_06870"/>
<dbReference type="PRINTS" id="PR00106">
    <property type="entry name" value="DNAPOLB"/>
</dbReference>
<comment type="subcellular location">
    <subcellularLocation>
        <location evidence="1">Nucleus</location>
    </subcellularLocation>
</comment>
<dbReference type="Proteomes" id="UP000236928">
    <property type="component" value="Unassembled WGS sequence"/>
</dbReference>
<dbReference type="InterPro" id="IPR006134">
    <property type="entry name" value="DNA-dir_DNA_pol_B_multi_dom"/>
</dbReference>
<keyword evidence="5 12" id="KW-0235">DNA replication</keyword>
<evidence type="ECO:0000256" key="3">
    <source>
        <dbReference type="ARBA" id="ARBA00022679"/>
    </source>
</evidence>
<evidence type="ECO:0000256" key="8">
    <source>
        <dbReference type="ARBA" id="ARBA00022833"/>
    </source>
</evidence>
<gene>
    <name evidence="16" type="ORF">CmeUKMEL1_06870</name>
</gene>
<dbReference type="Gene3D" id="3.30.70.2820">
    <property type="match status" value="1"/>
</dbReference>
<dbReference type="GO" id="GO:0006272">
    <property type="term" value="P:leading strand elongation"/>
    <property type="evidence" value="ECO:0007669"/>
    <property type="project" value="TreeGrafter"/>
</dbReference>
<dbReference type="InterPro" id="IPR023211">
    <property type="entry name" value="DNA_pol_palm_dom_sf"/>
</dbReference>
<dbReference type="GO" id="GO:0008270">
    <property type="term" value="F:zinc ion binding"/>
    <property type="evidence" value="ECO:0007669"/>
    <property type="project" value="UniProtKB-KW"/>
</dbReference>
<keyword evidence="8" id="KW-0862">Zinc</keyword>
<dbReference type="InterPro" id="IPR006172">
    <property type="entry name" value="DNA-dir_DNA_pol_B"/>
</dbReference>
<dbReference type="InterPro" id="IPR038256">
    <property type="entry name" value="Pol_alpha_znc_sf"/>
</dbReference>
<organism evidence="16 17">
    <name type="scientific">Cryptosporidium meleagridis</name>
    <dbReference type="NCBI Taxonomy" id="93969"/>
    <lineage>
        <taxon>Eukaryota</taxon>
        <taxon>Sar</taxon>
        <taxon>Alveolata</taxon>
        <taxon>Apicomplexa</taxon>
        <taxon>Conoidasida</taxon>
        <taxon>Coccidia</taxon>
        <taxon>Eucoccidiorida</taxon>
        <taxon>Eimeriorina</taxon>
        <taxon>Cryptosporidiidae</taxon>
        <taxon>Cryptosporidium</taxon>
    </lineage>
</organism>
<evidence type="ECO:0000313" key="16">
    <source>
        <dbReference type="EMBL" id="POM83333.1"/>
    </source>
</evidence>
<dbReference type="GO" id="GO:0005658">
    <property type="term" value="C:alpha DNA polymerase:primase complex"/>
    <property type="evidence" value="ECO:0007669"/>
    <property type="project" value="TreeGrafter"/>
</dbReference>
<dbReference type="OrthoDB" id="6755010at2759"/>
<dbReference type="GO" id="GO:0000166">
    <property type="term" value="F:nucleotide binding"/>
    <property type="evidence" value="ECO:0007669"/>
    <property type="project" value="InterPro"/>
</dbReference>
<dbReference type="CDD" id="cd05776">
    <property type="entry name" value="DNA_polB_alpha_exo"/>
    <property type="match status" value="1"/>
</dbReference>
<dbReference type="PROSITE" id="PS00116">
    <property type="entry name" value="DNA_POLYMERASE_B"/>
    <property type="match status" value="1"/>
</dbReference>
<evidence type="ECO:0000256" key="12">
    <source>
        <dbReference type="RuleBase" id="RU000442"/>
    </source>
</evidence>
<evidence type="ECO:0000256" key="9">
    <source>
        <dbReference type="ARBA" id="ARBA00022932"/>
    </source>
</evidence>
<proteinExistence type="inferred from homology"/>
<dbReference type="GO" id="GO:1902975">
    <property type="term" value="P:mitotic DNA replication initiation"/>
    <property type="evidence" value="ECO:0007669"/>
    <property type="project" value="InterPro"/>
</dbReference>
<dbReference type="CDD" id="cd05532">
    <property type="entry name" value="POLBc_alpha"/>
    <property type="match status" value="1"/>
</dbReference>
<dbReference type="InterPro" id="IPR024647">
    <property type="entry name" value="DNA_pol_a_cat_su_N"/>
</dbReference>
<dbReference type="GO" id="GO:0003682">
    <property type="term" value="F:chromatin binding"/>
    <property type="evidence" value="ECO:0007669"/>
    <property type="project" value="TreeGrafter"/>
</dbReference>
<sequence>MRDRNLTSAQGALSEIRKIREGKIKASDAYTLKDNDIFEEVDEDEYQNIIRERRSGNFVVDDNGIGYEDDGRDLMENYIPHPSENNLAKRNDRKRRKEHIKKGLNEGGSILKQFQFIPDDLVEKNGLRIKQKQETRLKSMDILSTLKVFDDSLFEEIDMDDQENEKNEPKILEAKEGNTRLDEKIQIDTLNTSKNLGQCEDTFIINENESMPQNPSPVQDEQQFISDVTLENLDLIEEQKKDTDEKEILGKECKYMKLGDETANVDRKPSGTSPQVYTNEEKSLIFYLIEVTEDSGTGELYLFGKIMTFSGIDEKIHFSTESCCLVIKETWRSLYVYPRESVPNHPDPISVSQDVAKEILELRKEYRIPKIQMKPVIRNFCFSEKDVKYGPNQPFLKLLYSSKNPSLPTNLSGETFSRIFGTNTSLTENFIIKRGIKGPSWLVISKPYQIVPIGGGRKSQCKVEVHVPNWKSIRPWALVNSNNSRMDDCSKIQRLEENSLEKTLTSSPLISIACINVCSRLPSNGSRNPEIYSISMVTIKNMNIDDAQWDEINSYEILQKKRVPGNGEIHTWTGIRRFGSSPFPIGSEEKMEKSGIKYFSNERSLLLAFVTSFSQLDPDIVIGHSVWTDHLDVLVSRMVNIGLPNIWKLGKICISVQNQKQTIKSLSSTKRIQSVFQGRIICDTCLSAREFMKSRTDYQLNSIFSEVFPRDLELQKASVIKSASAEAYNLETYKSFETISKSLTRDLIVSVGIFKLLFHLQVLPLTRELTNLAGFLWSKSLLFLRAERNEYLLLHEFHKGKFVTPDCIQRSQKYKIRAEDSLLSEIDKDDNNSKKEETYSGGLVLEPITGLYDSFVLLLDFNSLYPSIIQEFNICFTTREPSELGSDTTETVENSSFIDMNSSSNQFDNTVLPGILESLVKRRRHIKEILKNMTSGTRKSQLEIRQLALKLTANSLYGCLGYKNSRFYAKDLASIITFYGRQILQKTKLKVEDETKLQVIYGDTDSIMVNTNIFDDGNGEGYSHVLKLASQIKQIVNKDYTKLELDLDGVLQRLLLLKKKKYACIQIVDFHRKQFKLECKGLDLVRRDWSILTRNVSTQLLNLLFSKEPIDAVITNILNNLESLNEALNSNSIPLESFIITKTLTKLPQFYSDPYLLPHVIVAKRMISSGLPVSSGTEIPYIICKEVNSQSSEEVTSKSSMLSKRAYFPEEVKLNGLNIDIEWYKTQQLLPPLSRLCAPIPGLEISRIGQCLGLEYKQYSEIIHKEDSEHHGDSFSTFEWKKSPETYASVPITANIDCIQCIKEGNSESSSVFDLLKENRWECQVCNSQFPPEFLSNWLQNHLRTLTLGCYSAFHGVCKECNIQTRRVSLKNGFNCPQSHCKTKKSLINDLSPHKIWLYLDHWLFWLSLTNENSNSSNQKYQSEKDIIIQTLLKDIILNFMNINKYNHIQMNDLFVLLKGKDKGVTSKCSNDYLLSSLWNKNITSLGS</sequence>
<evidence type="ECO:0000259" key="15">
    <source>
        <dbReference type="Pfam" id="PF12254"/>
    </source>
</evidence>
<dbReference type="EC" id="2.7.7.7" evidence="12"/>
<evidence type="ECO:0000256" key="7">
    <source>
        <dbReference type="ARBA" id="ARBA00022771"/>
    </source>
</evidence>
<dbReference type="InterPro" id="IPR006133">
    <property type="entry name" value="DNA-dir_DNA_pol_B_exonuc"/>
</dbReference>
<dbReference type="InterPro" id="IPR043502">
    <property type="entry name" value="DNA/RNA_pol_sf"/>
</dbReference>
<dbReference type="InterPro" id="IPR042087">
    <property type="entry name" value="DNA_pol_B_thumb"/>
</dbReference>
<dbReference type="InterPro" id="IPR036397">
    <property type="entry name" value="RNaseH_sf"/>
</dbReference>
<dbReference type="GO" id="GO:0006273">
    <property type="term" value="P:lagging strand elongation"/>
    <property type="evidence" value="ECO:0007669"/>
    <property type="project" value="TreeGrafter"/>
</dbReference>
<accession>A0A2P4YZV7</accession>
<evidence type="ECO:0000313" key="17">
    <source>
        <dbReference type="Proteomes" id="UP000236928"/>
    </source>
</evidence>
<comment type="caution">
    <text evidence="16">The sequence shown here is derived from an EMBL/GenBank/DDBJ whole genome shotgun (WGS) entry which is preliminary data.</text>
</comment>
<dbReference type="GO" id="GO:0003688">
    <property type="term" value="F:DNA replication origin binding"/>
    <property type="evidence" value="ECO:0007669"/>
    <property type="project" value="TreeGrafter"/>
</dbReference>
<keyword evidence="7" id="KW-0863">Zinc-finger</keyword>
<keyword evidence="17" id="KW-1185">Reference proteome</keyword>
<dbReference type="Pfam" id="PF00136">
    <property type="entry name" value="DNA_pol_B"/>
    <property type="match status" value="1"/>
</dbReference>
<dbReference type="Pfam" id="PF03104">
    <property type="entry name" value="DNA_pol_B_exo1"/>
    <property type="match status" value="1"/>
</dbReference>
<feature type="domain" description="DNA-directed DNA polymerase family B exonuclease" evidence="14">
    <location>
        <begin position="418"/>
        <end position="703"/>
    </location>
</feature>
<dbReference type="PANTHER" id="PTHR45861">
    <property type="entry name" value="DNA POLYMERASE ALPHA CATALYTIC SUBUNIT"/>
    <property type="match status" value="1"/>
</dbReference>
<keyword evidence="9 12" id="KW-0239">DNA-directed DNA polymerase</keyword>
<feature type="domain" description="DNA-directed DNA polymerase family B multifunctional" evidence="13">
    <location>
        <begin position="779"/>
        <end position="1240"/>
    </location>
</feature>
<dbReference type="EMBL" id="JIBK01000012">
    <property type="protein sequence ID" value="POM83333.1"/>
    <property type="molecule type" value="Genomic_DNA"/>
</dbReference>
<dbReference type="SMART" id="SM00486">
    <property type="entry name" value="POLBc"/>
    <property type="match status" value="1"/>
</dbReference>
<dbReference type="InterPro" id="IPR017964">
    <property type="entry name" value="DNA-dir_DNA_pol_B_CS"/>
</dbReference>
<dbReference type="PANTHER" id="PTHR45861:SF1">
    <property type="entry name" value="DNA POLYMERASE ALPHA CATALYTIC SUBUNIT"/>
    <property type="match status" value="1"/>
</dbReference>
<protein>
    <recommendedName>
        <fullName evidence="12">DNA polymerase</fullName>
        <ecNumber evidence="12">2.7.7.7</ecNumber>
    </recommendedName>
</protein>
<dbReference type="InterPro" id="IPR045846">
    <property type="entry name" value="POLBc_alpha"/>
</dbReference>
<dbReference type="SUPFAM" id="SSF56672">
    <property type="entry name" value="DNA/RNA polymerases"/>
    <property type="match status" value="1"/>
</dbReference>
<name>A0A2P4YZV7_9CRYT</name>
<comment type="similarity">
    <text evidence="2 12">Belongs to the DNA polymerase type-B family.</text>
</comment>
<evidence type="ECO:0000256" key="10">
    <source>
        <dbReference type="ARBA" id="ARBA00023125"/>
    </source>
</evidence>
<dbReference type="SUPFAM" id="SSF53098">
    <property type="entry name" value="Ribonuclease H-like"/>
    <property type="match status" value="1"/>
</dbReference>
<dbReference type="Gene3D" id="6.10.10.100">
    <property type="match status" value="1"/>
</dbReference>
<evidence type="ECO:0000256" key="6">
    <source>
        <dbReference type="ARBA" id="ARBA00022723"/>
    </source>
</evidence>
<dbReference type="Gene3D" id="3.90.1600.10">
    <property type="entry name" value="Palm domain of DNA polymerase"/>
    <property type="match status" value="1"/>
</dbReference>
<dbReference type="GO" id="GO:0003887">
    <property type="term" value="F:DNA-directed DNA polymerase activity"/>
    <property type="evidence" value="ECO:0007669"/>
    <property type="project" value="UniProtKB-KW"/>
</dbReference>
<evidence type="ECO:0000256" key="4">
    <source>
        <dbReference type="ARBA" id="ARBA00022695"/>
    </source>
</evidence>
<dbReference type="Gene3D" id="3.30.420.10">
    <property type="entry name" value="Ribonuclease H-like superfamily/Ribonuclease H"/>
    <property type="match status" value="1"/>
</dbReference>
<keyword evidence="4 12" id="KW-0548">Nucleotidyltransferase</keyword>
<dbReference type="Gene3D" id="1.10.132.60">
    <property type="entry name" value="DNA polymerase family B, C-terminal domain"/>
    <property type="match status" value="1"/>
</dbReference>
<keyword evidence="11" id="KW-0539">Nucleus</keyword>
<evidence type="ECO:0000256" key="2">
    <source>
        <dbReference type="ARBA" id="ARBA00005755"/>
    </source>
</evidence>
<dbReference type="Gene3D" id="1.10.3200.20">
    <property type="entry name" value="DNA Polymerase alpha, zinc finger"/>
    <property type="match status" value="1"/>
</dbReference>
<dbReference type="InterPro" id="IPR012337">
    <property type="entry name" value="RNaseH-like_sf"/>
</dbReference>
<keyword evidence="6" id="KW-0479">Metal-binding</keyword>